<evidence type="ECO:0000313" key="2">
    <source>
        <dbReference type="EMBL" id="ACV06462.1"/>
    </source>
</evidence>
<dbReference type="KEGG" id="kse:Ksed_14360"/>
<dbReference type="SUPFAM" id="SSF55729">
    <property type="entry name" value="Acyl-CoA N-acyltransferases (Nat)"/>
    <property type="match status" value="1"/>
</dbReference>
<sequence>MTAARILRRDDPEAVRLLAERWVVAGESWGARFDARAEDLPRLDALAESIPEGHYICVLTRDDVADIVALDEATREDYPAGDAVFHDAVDLQGARDLVERGAVHGVRTASGELVAMTATHATGALVETDFTAVHPSHRRRGVAVAVKAASVAAGVRAGHELFGTGGAAVNAGSLAMNRAVGYIVTERWVTLVPPGEGLAQRNQATTAPARIAVPTRAQTRAPVDRA</sequence>
<feature type="domain" description="N-acetyltransferase" evidence="1">
    <location>
        <begin position="68"/>
        <end position="203"/>
    </location>
</feature>
<dbReference type="Gene3D" id="3.40.630.30">
    <property type="match status" value="1"/>
</dbReference>
<dbReference type="HOGENOM" id="CLU_1346915_0_0_11"/>
<proteinExistence type="predicted"/>
<dbReference type="STRING" id="478801.Ksed_14360"/>
<dbReference type="RefSeq" id="WP_015779407.1">
    <property type="nucleotide sequence ID" value="NC_013169.1"/>
</dbReference>
<evidence type="ECO:0000313" key="3">
    <source>
        <dbReference type="Proteomes" id="UP000006666"/>
    </source>
</evidence>
<name>C7NHV5_KYTSD</name>
<dbReference type="PROSITE" id="PS51186">
    <property type="entry name" value="GNAT"/>
    <property type="match status" value="1"/>
</dbReference>
<dbReference type="InterPro" id="IPR016181">
    <property type="entry name" value="Acyl_CoA_acyltransferase"/>
</dbReference>
<evidence type="ECO:0000259" key="1">
    <source>
        <dbReference type="PROSITE" id="PS51186"/>
    </source>
</evidence>
<dbReference type="GO" id="GO:0016747">
    <property type="term" value="F:acyltransferase activity, transferring groups other than amino-acyl groups"/>
    <property type="evidence" value="ECO:0007669"/>
    <property type="project" value="InterPro"/>
</dbReference>
<dbReference type="InterPro" id="IPR000182">
    <property type="entry name" value="GNAT_dom"/>
</dbReference>
<reference evidence="2 3" key="1">
    <citation type="journal article" date="2009" name="Stand. Genomic Sci.">
        <title>Complete genome sequence of Kytococcus sedentarius type strain (541).</title>
        <authorList>
            <person name="Sims D."/>
            <person name="Brettin T."/>
            <person name="Detter J.C."/>
            <person name="Han C."/>
            <person name="Lapidus A."/>
            <person name="Copeland A."/>
            <person name="Glavina Del Rio T."/>
            <person name="Nolan M."/>
            <person name="Chen F."/>
            <person name="Lucas S."/>
            <person name="Tice H."/>
            <person name="Cheng J.F."/>
            <person name="Bruce D."/>
            <person name="Goodwin L."/>
            <person name="Pitluck S."/>
            <person name="Ovchinnikova G."/>
            <person name="Pati A."/>
            <person name="Ivanova N."/>
            <person name="Mavrommatis K."/>
            <person name="Chen A."/>
            <person name="Palaniappan K."/>
            <person name="D'haeseleer P."/>
            <person name="Chain P."/>
            <person name="Bristow J."/>
            <person name="Eisen J.A."/>
            <person name="Markowitz V."/>
            <person name="Hugenholtz P."/>
            <person name="Schneider S."/>
            <person name="Goker M."/>
            <person name="Pukall R."/>
            <person name="Kyrpides N.C."/>
            <person name="Klenk H.P."/>
        </authorList>
    </citation>
    <scope>NUCLEOTIDE SEQUENCE [LARGE SCALE GENOMIC DNA]</scope>
    <source>
        <strain evidence="3">ATCC 14392 / DSM 20547 / JCM 11482 / CCUG 33030 / NBRC 15357 / NCTC 11040 / CCM 314 / 541</strain>
    </source>
</reference>
<gene>
    <name evidence="2" type="ordered locus">Ksed_14360</name>
</gene>
<dbReference type="EMBL" id="CP001686">
    <property type="protein sequence ID" value="ACV06462.1"/>
    <property type="molecule type" value="Genomic_DNA"/>
</dbReference>
<organism evidence="2 3">
    <name type="scientific">Kytococcus sedentarius (strain ATCC 14392 / DSM 20547 / JCM 11482 / CCUG 33030 / NBRC 15357 / NCTC 11040 / CCM 314 / 541)</name>
    <name type="common">Micrococcus sedentarius</name>
    <dbReference type="NCBI Taxonomy" id="478801"/>
    <lineage>
        <taxon>Bacteria</taxon>
        <taxon>Bacillati</taxon>
        <taxon>Actinomycetota</taxon>
        <taxon>Actinomycetes</taxon>
        <taxon>Micrococcales</taxon>
        <taxon>Kytococcaceae</taxon>
        <taxon>Kytococcus</taxon>
    </lineage>
</organism>
<protein>
    <recommendedName>
        <fullName evidence="1">N-acetyltransferase domain-containing protein</fullName>
    </recommendedName>
</protein>
<dbReference type="AlphaFoldDB" id="C7NHV5"/>
<dbReference type="eggNOG" id="COG0456">
    <property type="taxonomic scope" value="Bacteria"/>
</dbReference>
<dbReference type="Proteomes" id="UP000006666">
    <property type="component" value="Chromosome"/>
</dbReference>
<keyword evidence="3" id="KW-1185">Reference proteome</keyword>
<accession>C7NHV5</accession>